<keyword evidence="3" id="KW-1185">Reference proteome</keyword>
<evidence type="ECO:0008006" key="4">
    <source>
        <dbReference type="Google" id="ProtNLM"/>
    </source>
</evidence>
<organism evidence="2 3">
    <name type="scientific">Cuscuta epithymum</name>
    <dbReference type="NCBI Taxonomy" id="186058"/>
    <lineage>
        <taxon>Eukaryota</taxon>
        <taxon>Viridiplantae</taxon>
        <taxon>Streptophyta</taxon>
        <taxon>Embryophyta</taxon>
        <taxon>Tracheophyta</taxon>
        <taxon>Spermatophyta</taxon>
        <taxon>Magnoliopsida</taxon>
        <taxon>eudicotyledons</taxon>
        <taxon>Gunneridae</taxon>
        <taxon>Pentapetalae</taxon>
        <taxon>asterids</taxon>
        <taxon>lamiids</taxon>
        <taxon>Solanales</taxon>
        <taxon>Convolvulaceae</taxon>
        <taxon>Cuscuteae</taxon>
        <taxon>Cuscuta</taxon>
        <taxon>Cuscuta subgen. Cuscuta</taxon>
    </lineage>
</organism>
<dbReference type="AlphaFoldDB" id="A0AAV0BYF9"/>
<comment type="caution">
    <text evidence="2">The sequence shown here is derived from an EMBL/GenBank/DDBJ whole genome shotgun (WGS) entry which is preliminary data.</text>
</comment>
<sequence length="276" mass="31405">MLNMGMLPIHFDLGLEDEAETEAVEEEESSEDDDGSPLPKRAKTEDEESDSDGFGGPTLTEEQMDKYYAYQDHVRKYHGFHVDMSLWPEGVGIFGGIQPMDIENDATLKADVYEAARRAIKMHKTQNPKSPELELVRVIRANTSGYVLYITMAVKDVASEKEANYQALANYWVRKDGSDYFRLFFLRPEPKHHRVEEGSALKSNTHTHVCICSHTHVCICFGLPMVVSFGIDPNPKIIHICAGFPPISEWWRSCCKETICEQALSVQYYSGRYRAR</sequence>
<feature type="compositionally biased region" description="Acidic residues" evidence="1">
    <location>
        <begin position="14"/>
        <end position="35"/>
    </location>
</feature>
<dbReference type="Proteomes" id="UP001152523">
    <property type="component" value="Unassembled WGS sequence"/>
</dbReference>
<dbReference type="EMBL" id="CAMAPF010000005">
    <property type="protein sequence ID" value="CAH9054069.1"/>
    <property type="molecule type" value="Genomic_DNA"/>
</dbReference>
<reference evidence="2" key="1">
    <citation type="submission" date="2022-07" db="EMBL/GenBank/DDBJ databases">
        <authorList>
            <person name="Macas J."/>
            <person name="Novak P."/>
            <person name="Neumann P."/>
        </authorList>
    </citation>
    <scope>NUCLEOTIDE SEQUENCE</scope>
</reference>
<protein>
    <recommendedName>
        <fullName evidence="4">Cystatin domain-containing protein</fullName>
    </recommendedName>
</protein>
<evidence type="ECO:0000313" key="3">
    <source>
        <dbReference type="Proteomes" id="UP001152523"/>
    </source>
</evidence>
<evidence type="ECO:0000313" key="2">
    <source>
        <dbReference type="EMBL" id="CAH9054069.1"/>
    </source>
</evidence>
<proteinExistence type="predicted"/>
<dbReference type="PANTHER" id="PTHR31228:SF22">
    <property type="entry name" value="CYSTATIN_MONELLIN SUPERFAMILY PROTEIN"/>
    <property type="match status" value="1"/>
</dbReference>
<feature type="region of interest" description="Disordered" evidence="1">
    <location>
        <begin position="13"/>
        <end position="60"/>
    </location>
</feature>
<gene>
    <name evidence="2" type="ORF">CEPIT_LOCUS610</name>
</gene>
<dbReference type="PANTHER" id="PTHR31228">
    <property type="entry name" value="CYSTATIN/MONELLIN SUPERFAMILY PROTEIN"/>
    <property type="match status" value="1"/>
</dbReference>
<accession>A0AAV0BYF9</accession>
<name>A0AAV0BYF9_9ASTE</name>
<evidence type="ECO:0000256" key="1">
    <source>
        <dbReference type="SAM" id="MobiDB-lite"/>
    </source>
</evidence>
<dbReference type="Gene3D" id="3.10.450.10">
    <property type="match status" value="1"/>
</dbReference>